<feature type="domain" description="ATPase AAA-3" evidence="5">
    <location>
        <begin position="121"/>
        <end position="251"/>
    </location>
</feature>
<dbReference type="Proteomes" id="UP000199052">
    <property type="component" value="Unassembled WGS sequence"/>
</dbReference>
<dbReference type="GO" id="GO:0005524">
    <property type="term" value="F:ATP binding"/>
    <property type="evidence" value="ECO:0007669"/>
    <property type="project" value="UniProtKB-KW"/>
</dbReference>
<sequence>MTTPDRSEAESQPESDAAHTTGHSTAHPTGPPPERSTEHSSGHSSVHPSGRAPGQDATPDPNHRSAHDSAHTGNGAVSPASGVPAVEASLMAEALAEIKRVIVGQDHMVERLMVALLARGHCLLEGVPGVAKTLAVRTFATVVGGDFARLQFTPDLVPSDIVGTRIYRPSKESFDVELGPVFVNFVLADEVNRAPAKVQSAMLELMAERQVSVGGRTFPLPLPFIVIATQNPLESEGVYPLPEAQRDRFLVKVDVHLPDAEQEFRILERMSVDPPTPRRVLDPERIIALQHATDQVFVHRLVADYIVRLVLATRRPAEYHLPELASVIEVGASPRASLGLVSSARALALMRGRDYVLPQDVQEVACDVIPHRLVLGFDAVADGVRASSVVERVLSVVPPPRPVWRQEPGDTAEPNQPGHAQPSQPSQPGQPSQSSQPGQPHQQPNQPNQPAQPGDDGDGGHGGARRPEFR</sequence>
<dbReference type="AlphaFoldDB" id="A0A1I2TLI1"/>
<dbReference type="SUPFAM" id="SSF52540">
    <property type="entry name" value="P-loop containing nucleoside triphosphate hydrolases"/>
    <property type="match status" value="1"/>
</dbReference>
<protein>
    <submittedName>
        <fullName evidence="7">MoxR-like ATPase</fullName>
    </submittedName>
</protein>
<organism evidence="7 8">
    <name type="scientific">Actinopolymorpha cephalotaxi</name>
    <dbReference type="NCBI Taxonomy" id="504797"/>
    <lineage>
        <taxon>Bacteria</taxon>
        <taxon>Bacillati</taxon>
        <taxon>Actinomycetota</taxon>
        <taxon>Actinomycetes</taxon>
        <taxon>Propionibacteriales</taxon>
        <taxon>Actinopolymorphaceae</taxon>
        <taxon>Actinopolymorpha</taxon>
    </lineage>
</organism>
<dbReference type="InterPro" id="IPR027417">
    <property type="entry name" value="P-loop_NTPase"/>
</dbReference>
<accession>A0A1I2TLI1</accession>
<dbReference type="EMBL" id="FOOI01000007">
    <property type="protein sequence ID" value="SFG64999.1"/>
    <property type="molecule type" value="Genomic_DNA"/>
</dbReference>
<evidence type="ECO:0000259" key="6">
    <source>
        <dbReference type="Pfam" id="PF17863"/>
    </source>
</evidence>
<dbReference type="InterPro" id="IPR041628">
    <property type="entry name" value="ChlI/MoxR_AAA_lid"/>
</dbReference>
<dbReference type="CDD" id="cd00009">
    <property type="entry name" value="AAA"/>
    <property type="match status" value="1"/>
</dbReference>
<dbReference type="InterPro" id="IPR050764">
    <property type="entry name" value="CbbQ/NirQ/NorQ/GpvN"/>
</dbReference>
<evidence type="ECO:0000313" key="8">
    <source>
        <dbReference type="Proteomes" id="UP000199052"/>
    </source>
</evidence>
<keyword evidence="1" id="KW-0547">Nucleotide-binding</keyword>
<dbReference type="GO" id="GO:0016887">
    <property type="term" value="F:ATP hydrolysis activity"/>
    <property type="evidence" value="ECO:0007669"/>
    <property type="project" value="InterPro"/>
</dbReference>
<dbReference type="InterPro" id="IPR011703">
    <property type="entry name" value="ATPase_AAA-3"/>
</dbReference>
<evidence type="ECO:0000259" key="5">
    <source>
        <dbReference type="Pfam" id="PF07726"/>
    </source>
</evidence>
<dbReference type="PANTHER" id="PTHR42759:SF1">
    <property type="entry name" value="MAGNESIUM-CHELATASE SUBUNIT CHLD"/>
    <property type="match status" value="1"/>
</dbReference>
<dbReference type="Gene3D" id="1.10.8.80">
    <property type="entry name" value="Magnesium chelatase subunit I, C-Terminal domain"/>
    <property type="match status" value="1"/>
</dbReference>
<reference evidence="7 8" key="1">
    <citation type="submission" date="2016-10" db="EMBL/GenBank/DDBJ databases">
        <authorList>
            <person name="de Groot N.N."/>
        </authorList>
    </citation>
    <scope>NUCLEOTIDE SEQUENCE [LARGE SCALE GENOMIC DNA]</scope>
    <source>
        <strain evidence="7 8">CPCC 202808</strain>
    </source>
</reference>
<keyword evidence="2" id="KW-0067">ATP-binding</keyword>
<dbReference type="PANTHER" id="PTHR42759">
    <property type="entry name" value="MOXR FAMILY PROTEIN"/>
    <property type="match status" value="1"/>
</dbReference>
<feature type="compositionally biased region" description="Basic and acidic residues" evidence="4">
    <location>
        <begin position="61"/>
        <end position="70"/>
    </location>
</feature>
<evidence type="ECO:0000313" key="7">
    <source>
        <dbReference type="EMBL" id="SFG64999.1"/>
    </source>
</evidence>
<dbReference type="Pfam" id="PF07726">
    <property type="entry name" value="AAA_3"/>
    <property type="match status" value="1"/>
</dbReference>
<evidence type="ECO:0000256" key="3">
    <source>
        <dbReference type="ARBA" id="ARBA00061607"/>
    </source>
</evidence>
<proteinExistence type="inferred from homology"/>
<evidence type="ECO:0000256" key="1">
    <source>
        <dbReference type="ARBA" id="ARBA00022741"/>
    </source>
</evidence>
<comment type="similarity">
    <text evidence="3">Belongs to the MoxR family.</text>
</comment>
<gene>
    <name evidence="7" type="ORF">SAMN05421678_107221</name>
</gene>
<feature type="compositionally biased region" description="Low complexity" evidence="4">
    <location>
        <begin position="416"/>
        <end position="454"/>
    </location>
</feature>
<evidence type="ECO:0000256" key="2">
    <source>
        <dbReference type="ARBA" id="ARBA00022840"/>
    </source>
</evidence>
<dbReference type="FunFam" id="3.40.50.300:FF:000640">
    <property type="entry name" value="MoxR family ATPase"/>
    <property type="match status" value="1"/>
</dbReference>
<feature type="region of interest" description="Disordered" evidence="4">
    <location>
        <begin position="399"/>
        <end position="470"/>
    </location>
</feature>
<feature type="domain" description="ChlI/MoxR AAA lid" evidence="6">
    <location>
        <begin position="328"/>
        <end position="392"/>
    </location>
</feature>
<evidence type="ECO:0000256" key="4">
    <source>
        <dbReference type="SAM" id="MobiDB-lite"/>
    </source>
</evidence>
<name>A0A1I2TLI1_9ACTN</name>
<feature type="region of interest" description="Disordered" evidence="4">
    <location>
        <begin position="1"/>
        <end position="80"/>
    </location>
</feature>
<dbReference type="Gene3D" id="3.40.50.300">
    <property type="entry name" value="P-loop containing nucleotide triphosphate hydrolases"/>
    <property type="match status" value="1"/>
</dbReference>
<dbReference type="STRING" id="504797.SAMN05421678_107221"/>
<dbReference type="Pfam" id="PF17863">
    <property type="entry name" value="AAA_lid_2"/>
    <property type="match status" value="1"/>
</dbReference>